<dbReference type="InterPro" id="IPR002716">
    <property type="entry name" value="PIN_dom"/>
</dbReference>
<dbReference type="GeneID" id="116290488"/>
<sequence>MAALSSLSESTVKTVRLTYQELLELANILDNEKKEKSPKSKSKENLEENESRVVVSPSKDERTNVDKDEESESVVLETKTDSKKTEKRTKEQKKGSKKKGEEKRKHKSRSHSDEKHSGREDDDEVCSHHNKEKREKTTKAEKTQNDSTESSVDVEVSGSLKGKEEKKSPRKRSPKLKEGSGEKTADLEDHVAKLRLDAHGEEEERKKDTEEGNSRKSNKNIKKKTKSSEERDKKHSESKRKDKKKSGVVENSKKDSCEEEGKEKEKRKRKNDNIKIDDNCFEDEHKKQGILKSSPKAKGIHVSFSEDIEDPHSSENNNALRSEERGIIRIPEGIDIHQEDGKIRGSTEFEECLLEIDYHHHDVNDGHDDDDESISQTAEISHDIPYDKGVHHHDNPDAKPIDKGKISTMEKRLKALNRQRAQQLIKQCHHAENSLSNLLSKGISDKGSLHRVCTLSKEIQDLYQGVIMLDLGLANQHDVDQLLWKNAFYQVIETFRKYSKLFLGYSNQKNMMSSDDINKELYQFLETASYFYSDLLGGLQKTYHFEVQDIVSQPRKAEMLGRNAKLALLSCHYILIFLGDIERYKEQLHTSKRVNWGAVRTWYLKASKLAPKNGKPYNQLAVIAVYANRKLDAVYYYVRSLAVSSPILTAKEKLTTIFHEIQRKADQVQQEEEMKRRQQERQRTAHDRRDTPRGHGRNVFKEAAREVGLVAEKEPNNTGRHEIWVFMRQGKCRRLILTNQGKIQPVDATGTPITKEHQQENNHRDPIKESPKISLQEVNKKFMLHFLCAHGLLYTRIGMERLPSLQVQLIGELHTLLGFPQCSSVSYISLLQMSAISMYAIDHTAPRENPEPFIRVGTPQDQALTLAIDMLISVLNACTELLMKPQEDNCHHGNGIELSATLRQFIPAVKVWFDWLTSHQDLWQASSISIHRTLWESIAQFTNLLIQHESPEFEEEEDGEVLVTLREDEFLAGFKPLADAKKYSMTVRDPQLKEFAENHLHIIAVKDFCRLMSSIPNPTLQYCQDTEQYTAVITSIPASQPQNSSSVNVHMDVDHQTPDHQESYESDDVIIESVLEDVESGDEADKGFKELKAKKEKLTRELEDHQEKHSKARAVVHENVSRPHLMSENYPTYLVPDTNCFIDQLSGLQAIVMTGDFTLVVPLVVINELDGLKKDLMIDKYHDFAHAQMVLENSRAAIDFLEDQFSLRSPNVKAVTSKGTVMDTIAFRSEDTTARTGNNDDVILSCCLHYCQENFVNRLATADQPITIRRKVVLLTDDRNLRVKAYTRNVPVLTVPQFRQMARL</sequence>
<keyword evidence="4" id="KW-0866">Nonsense-mediated mRNA decay</keyword>
<evidence type="ECO:0000259" key="8">
    <source>
        <dbReference type="SMART" id="SM00670"/>
    </source>
</evidence>
<feature type="compositionally biased region" description="Basic and acidic residues" evidence="7">
    <location>
        <begin position="30"/>
        <end position="51"/>
    </location>
</feature>
<dbReference type="InterPro" id="IPR029060">
    <property type="entry name" value="PIN-like_dom_sf"/>
</dbReference>
<evidence type="ECO:0000256" key="1">
    <source>
        <dbReference type="ARBA" id="ARBA00004123"/>
    </source>
</evidence>
<dbReference type="InterPro" id="IPR019458">
    <property type="entry name" value="Est1-like_N"/>
</dbReference>
<keyword evidence="3" id="KW-0963">Cytoplasm</keyword>
<feature type="domain" description="PIN" evidence="8">
    <location>
        <begin position="1132"/>
        <end position="1283"/>
    </location>
</feature>
<dbReference type="InParanoid" id="A0A6P8HLA0"/>
<feature type="compositionally biased region" description="Basic and acidic residues" evidence="7">
    <location>
        <begin position="245"/>
        <end position="264"/>
    </location>
</feature>
<dbReference type="Pfam" id="PF10374">
    <property type="entry name" value="EST1"/>
    <property type="match status" value="1"/>
</dbReference>
<gene>
    <name evidence="10" type="primary">LOC116290488</name>
</gene>
<name>A0A6P8HLA0_ACTTE</name>
<feature type="coiled-coil region" evidence="6">
    <location>
        <begin position="406"/>
        <end position="441"/>
    </location>
</feature>
<keyword evidence="6" id="KW-0175">Coiled coil</keyword>
<evidence type="ECO:0000256" key="6">
    <source>
        <dbReference type="SAM" id="Coils"/>
    </source>
</evidence>
<dbReference type="PANTHER" id="PTHR15696">
    <property type="entry name" value="SMG-7 SUPPRESSOR WITH MORPHOLOGICAL EFFECT ON GENITALIA PROTEIN 7"/>
    <property type="match status" value="1"/>
</dbReference>
<dbReference type="OrthoDB" id="2017974at2759"/>
<dbReference type="GO" id="GO:0042162">
    <property type="term" value="F:telomeric DNA binding"/>
    <property type="evidence" value="ECO:0007669"/>
    <property type="project" value="TreeGrafter"/>
</dbReference>
<evidence type="ECO:0000313" key="10">
    <source>
        <dbReference type="RefSeq" id="XP_031553390.1"/>
    </source>
</evidence>
<feature type="compositionally biased region" description="Basic and acidic residues" evidence="7">
    <location>
        <begin position="226"/>
        <end position="235"/>
    </location>
</feature>
<protein>
    <submittedName>
        <fullName evidence="10">Telomerase-binding protein EST1A-like</fullName>
    </submittedName>
</protein>
<dbReference type="FunCoup" id="A0A6P8HLA0">
    <property type="interactions" value="2947"/>
</dbReference>
<feature type="region of interest" description="Disordered" evidence="7">
    <location>
        <begin position="26"/>
        <end position="278"/>
    </location>
</feature>
<feature type="compositionally biased region" description="Basic residues" evidence="7">
    <location>
        <begin position="216"/>
        <end position="225"/>
    </location>
</feature>
<accession>A0A6P8HLA0</accession>
<dbReference type="GO" id="GO:0005737">
    <property type="term" value="C:cytoplasm"/>
    <property type="evidence" value="ECO:0007669"/>
    <property type="project" value="UniProtKB-SubCell"/>
</dbReference>
<dbReference type="SUPFAM" id="SSF48452">
    <property type="entry name" value="TPR-like"/>
    <property type="match status" value="1"/>
</dbReference>
<evidence type="ECO:0000256" key="5">
    <source>
        <dbReference type="ARBA" id="ARBA00023242"/>
    </source>
</evidence>
<evidence type="ECO:0000256" key="2">
    <source>
        <dbReference type="ARBA" id="ARBA00004496"/>
    </source>
</evidence>
<evidence type="ECO:0000256" key="4">
    <source>
        <dbReference type="ARBA" id="ARBA00023161"/>
    </source>
</evidence>
<dbReference type="GO" id="GO:0005697">
    <property type="term" value="C:telomerase holoenzyme complex"/>
    <property type="evidence" value="ECO:0007669"/>
    <property type="project" value="TreeGrafter"/>
</dbReference>
<dbReference type="CDD" id="cd09885">
    <property type="entry name" value="PIN_Smg6-like"/>
    <property type="match status" value="1"/>
</dbReference>
<comment type="subcellular location">
    <subcellularLocation>
        <location evidence="2">Cytoplasm</location>
    </subcellularLocation>
    <subcellularLocation>
        <location evidence="1">Nucleus</location>
    </subcellularLocation>
</comment>
<feature type="compositionally biased region" description="Low complexity" evidence="7">
    <location>
        <begin position="146"/>
        <end position="160"/>
    </location>
</feature>
<evidence type="ECO:0000256" key="7">
    <source>
        <dbReference type="SAM" id="MobiDB-lite"/>
    </source>
</evidence>
<dbReference type="InterPro" id="IPR011990">
    <property type="entry name" value="TPR-like_helical_dom_sf"/>
</dbReference>
<dbReference type="InterPro" id="IPR045153">
    <property type="entry name" value="Est1/Ebs1-like"/>
</dbReference>
<feature type="compositionally biased region" description="Basic and acidic residues" evidence="7">
    <location>
        <begin position="78"/>
        <end position="103"/>
    </location>
</feature>
<evidence type="ECO:0000313" key="9">
    <source>
        <dbReference type="Proteomes" id="UP000515163"/>
    </source>
</evidence>
<dbReference type="Proteomes" id="UP000515163">
    <property type="component" value="Unplaced"/>
</dbReference>
<dbReference type="KEGG" id="aten:116290488"/>
<dbReference type="Gene3D" id="1.25.40.10">
    <property type="entry name" value="Tetratricopeptide repeat domain"/>
    <property type="match status" value="1"/>
</dbReference>
<reference evidence="10" key="1">
    <citation type="submission" date="2025-08" db="UniProtKB">
        <authorList>
            <consortium name="RefSeq"/>
        </authorList>
    </citation>
    <scope>IDENTIFICATION</scope>
    <source>
        <tissue evidence="10">Tentacle</tissue>
    </source>
</reference>
<dbReference type="GO" id="GO:0000184">
    <property type="term" value="P:nuclear-transcribed mRNA catabolic process, nonsense-mediated decay"/>
    <property type="evidence" value="ECO:0007669"/>
    <property type="project" value="UniProtKB-KW"/>
</dbReference>
<keyword evidence="5" id="KW-0539">Nucleus</keyword>
<feature type="compositionally biased region" description="Basic and acidic residues" evidence="7">
    <location>
        <begin position="175"/>
        <end position="214"/>
    </location>
</feature>
<dbReference type="RefSeq" id="XP_031553390.1">
    <property type="nucleotide sequence ID" value="XM_031697530.1"/>
</dbReference>
<dbReference type="SUPFAM" id="SSF88723">
    <property type="entry name" value="PIN domain-like"/>
    <property type="match status" value="1"/>
</dbReference>
<proteinExistence type="predicted"/>
<feature type="compositionally biased region" description="Basic and acidic residues" evidence="7">
    <location>
        <begin position="110"/>
        <end position="144"/>
    </location>
</feature>
<feature type="coiled-coil region" evidence="6">
    <location>
        <begin position="1088"/>
        <end position="1115"/>
    </location>
</feature>
<evidence type="ECO:0000256" key="3">
    <source>
        <dbReference type="ARBA" id="ARBA00022490"/>
    </source>
</evidence>
<dbReference type="FunFam" id="3.40.50.1010:FF:000014">
    <property type="entry name" value="telomerase-binding protein EST1A isoform X1"/>
    <property type="match status" value="1"/>
</dbReference>
<dbReference type="Pfam" id="PF10373">
    <property type="entry name" value="EST1_DNA_bind"/>
    <property type="match status" value="1"/>
</dbReference>
<dbReference type="PANTHER" id="PTHR15696:SF0">
    <property type="entry name" value="TELOMERASE-BINDING PROTEIN EST1A"/>
    <property type="match status" value="1"/>
</dbReference>
<dbReference type="Pfam" id="PF13638">
    <property type="entry name" value="PIN_4"/>
    <property type="match status" value="1"/>
</dbReference>
<dbReference type="Gene3D" id="3.40.50.1010">
    <property type="entry name" value="5'-nuclease"/>
    <property type="match status" value="1"/>
</dbReference>
<organism evidence="9 10">
    <name type="scientific">Actinia tenebrosa</name>
    <name type="common">Australian red waratah sea anemone</name>
    <dbReference type="NCBI Taxonomy" id="6105"/>
    <lineage>
        <taxon>Eukaryota</taxon>
        <taxon>Metazoa</taxon>
        <taxon>Cnidaria</taxon>
        <taxon>Anthozoa</taxon>
        <taxon>Hexacorallia</taxon>
        <taxon>Actiniaria</taxon>
        <taxon>Actiniidae</taxon>
        <taxon>Actinia</taxon>
    </lineage>
</organism>
<keyword evidence="9" id="KW-1185">Reference proteome</keyword>
<dbReference type="GO" id="GO:0070034">
    <property type="term" value="F:telomerase RNA binding"/>
    <property type="evidence" value="ECO:0007669"/>
    <property type="project" value="TreeGrafter"/>
</dbReference>
<dbReference type="SMART" id="SM00670">
    <property type="entry name" value="PINc"/>
    <property type="match status" value="1"/>
</dbReference>
<feature type="region of interest" description="Disordered" evidence="7">
    <location>
        <begin position="666"/>
        <end position="698"/>
    </location>
</feature>
<dbReference type="InterPro" id="IPR018834">
    <property type="entry name" value="DNA/RNA-bd_Est1-type"/>
</dbReference>